<keyword evidence="2" id="KW-1185">Reference proteome</keyword>
<comment type="caution">
    <text evidence="1">The sequence shown here is derived from an EMBL/GenBank/DDBJ whole genome shotgun (WGS) entry which is preliminary data.</text>
</comment>
<evidence type="ECO:0000313" key="1">
    <source>
        <dbReference type="EMBL" id="EYU16992.1"/>
    </source>
</evidence>
<accession>A0A022PLM5</accession>
<name>A0A022PLM5_9GAMM</name>
<dbReference type="EMBL" id="JFGV01000004">
    <property type="protein sequence ID" value="EYU16992.1"/>
    <property type="molecule type" value="Genomic_DNA"/>
</dbReference>
<evidence type="ECO:0000313" key="2">
    <source>
        <dbReference type="Proteomes" id="UP000023464"/>
    </source>
</evidence>
<proteinExistence type="predicted"/>
<dbReference type="RefSeq" id="WP_235200945.1">
    <property type="nucleotide sequence ID" value="NZ_CAWLTM010000111.1"/>
</dbReference>
<reference evidence="1 2" key="1">
    <citation type="submission" date="2014-03" db="EMBL/GenBank/DDBJ databases">
        <title>Draft Genome of Photorhabdus luminescens BA1, an Egyptian Isolate.</title>
        <authorList>
            <person name="Ghazal S."/>
            <person name="Hurst S.G.IV."/>
            <person name="Morris K."/>
            <person name="Thomas K."/>
            <person name="Tisa L.S."/>
        </authorList>
    </citation>
    <scope>NUCLEOTIDE SEQUENCE [LARGE SCALE GENOMIC DNA]</scope>
    <source>
        <strain evidence="1 2">BA1</strain>
    </source>
</reference>
<sequence>MELKKEKMELEKLKSFTPSELAPFSFYRWGRDGNELVEDQIKELTERLIKSNPEKMVNEIESYYRIEIEKLAKRLPKQLRKEFHEKYTYWLYASKSQNS</sequence>
<organism evidence="1 2">
    <name type="scientific">Photorhabdus aegyptia</name>
    <dbReference type="NCBI Taxonomy" id="2805098"/>
    <lineage>
        <taxon>Bacteria</taxon>
        <taxon>Pseudomonadati</taxon>
        <taxon>Pseudomonadota</taxon>
        <taxon>Gammaproteobacteria</taxon>
        <taxon>Enterobacterales</taxon>
        <taxon>Morganellaceae</taxon>
        <taxon>Photorhabdus</taxon>
    </lineage>
</organism>
<gene>
    <name evidence="1" type="ORF">BA1DRAFT_00512</name>
</gene>
<dbReference type="PATRIC" id="fig|1393736.3.peg.513"/>
<dbReference type="Proteomes" id="UP000023464">
    <property type="component" value="Unassembled WGS sequence"/>
</dbReference>
<dbReference type="AlphaFoldDB" id="A0A022PLM5"/>
<protein>
    <submittedName>
        <fullName evidence="1">Uncharacterized protein</fullName>
    </submittedName>
</protein>